<keyword evidence="3" id="KW-1185">Reference proteome</keyword>
<dbReference type="InterPro" id="IPR015927">
    <property type="entry name" value="Peptidase_S24_S26A/B/C"/>
</dbReference>
<dbReference type="Pfam" id="PF00717">
    <property type="entry name" value="Peptidase_S24"/>
    <property type="match status" value="1"/>
</dbReference>
<dbReference type="InterPro" id="IPR036286">
    <property type="entry name" value="LexA/Signal_pep-like_sf"/>
</dbReference>
<dbReference type="RefSeq" id="WP_345245875.1">
    <property type="nucleotide sequence ID" value="NZ_BAABHD010000066.1"/>
</dbReference>
<dbReference type="InterPro" id="IPR039418">
    <property type="entry name" value="LexA-like"/>
</dbReference>
<organism evidence="2 3">
    <name type="scientific">Nibrella saemangeumensis</name>
    <dbReference type="NCBI Taxonomy" id="1084526"/>
    <lineage>
        <taxon>Bacteria</taxon>
        <taxon>Pseudomonadati</taxon>
        <taxon>Bacteroidota</taxon>
        <taxon>Cytophagia</taxon>
        <taxon>Cytophagales</taxon>
        <taxon>Spirosomataceae</taxon>
        <taxon>Nibrella</taxon>
    </lineage>
</organism>
<dbReference type="PANTHER" id="PTHR33516">
    <property type="entry name" value="LEXA REPRESSOR"/>
    <property type="match status" value="1"/>
</dbReference>
<name>A0ABP8N8I2_9BACT</name>
<dbReference type="PANTHER" id="PTHR33516:SF2">
    <property type="entry name" value="LEXA REPRESSOR-RELATED"/>
    <property type="match status" value="1"/>
</dbReference>
<dbReference type="Gene3D" id="2.10.109.10">
    <property type="entry name" value="Umud Fragment, subunit A"/>
    <property type="match status" value="1"/>
</dbReference>
<dbReference type="Proteomes" id="UP001501175">
    <property type="component" value="Unassembled WGS sequence"/>
</dbReference>
<dbReference type="CDD" id="cd06529">
    <property type="entry name" value="S24_LexA-like"/>
    <property type="match status" value="1"/>
</dbReference>
<dbReference type="SUPFAM" id="SSF51306">
    <property type="entry name" value="LexA/Signal peptidase"/>
    <property type="match status" value="1"/>
</dbReference>
<feature type="domain" description="Peptidase S24/S26A/S26B/S26C" evidence="1">
    <location>
        <begin position="25"/>
        <end position="142"/>
    </location>
</feature>
<evidence type="ECO:0000313" key="2">
    <source>
        <dbReference type="EMBL" id="GAA4461797.1"/>
    </source>
</evidence>
<proteinExistence type="predicted"/>
<evidence type="ECO:0000313" key="3">
    <source>
        <dbReference type="Proteomes" id="UP001501175"/>
    </source>
</evidence>
<gene>
    <name evidence="2" type="ORF">GCM10023189_37680</name>
</gene>
<accession>A0ABP8N8I2</accession>
<sequence>MIAAEDRLSAEDIIKAEIITKLEIPFFSSYVQAGFPSPAENWLEKVCDLNDLCIDTPEATYFVRVISDSMIGDRIDAGDILVVDSSKVPADGKIVVVWLNGDHAVKRIKYAGKMVVLHSSNPKYLPIYVHPEQDDFKILGVVTNVIFKPM</sequence>
<evidence type="ECO:0000259" key="1">
    <source>
        <dbReference type="Pfam" id="PF00717"/>
    </source>
</evidence>
<dbReference type="InterPro" id="IPR050077">
    <property type="entry name" value="LexA_repressor"/>
</dbReference>
<comment type="caution">
    <text evidence="2">The sequence shown here is derived from an EMBL/GenBank/DDBJ whole genome shotgun (WGS) entry which is preliminary data.</text>
</comment>
<dbReference type="NCBIfam" id="NF007621">
    <property type="entry name" value="PRK10276.1"/>
    <property type="match status" value="1"/>
</dbReference>
<dbReference type="EMBL" id="BAABHD010000066">
    <property type="protein sequence ID" value="GAA4461797.1"/>
    <property type="molecule type" value="Genomic_DNA"/>
</dbReference>
<reference evidence="3" key="1">
    <citation type="journal article" date="2019" name="Int. J. Syst. Evol. Microbiol.">
        <title>The Global Catalogue of Microorganisms (GCM) 10K type strain sequencing project: providing services to taxonomists for standard genome sequencing and annotation.</title>
        <authorList>
            <consortium name="The Broad Institute Genomics Platform"/>
            <consortium name="The Broad Institute Genome Sequencing Center for Infectious Disease"/>
            <person name="Wu L."/>
            <person name="Ma J."/>
        </authorList>
    </citation>
    <scope>NUCLEOTIDE SEQUENCE [LARGE SCALE GENOMIC DNA]</scope>
    <source>
        <strain evidence="3">JCM 17927</strain>
    </source>
</reference>
<protein>
    <recommendedName>
        <fullName evidence="1">Peptidase S24/S26A/S26B/S26C domain-containing protein</fullName>
    </recommendedName>
</protein>